<dbReference type="SUPFAM" id="SSF160387">
    <property type="entry name" value="NosL/MerB-like"/>
    <property type="match status" value="1"/>
</dbReference>
<evidence type="ECO:0000256" key="1">
    <source>
        <dbReference type="SAM" id="MobiDB-lite"/>
    </source>
</evidence>
<reference evidence="3 5" key="1">
    <citation type="submission" date="2017-03" db="EMBL/GenBank/DDBJ databases">
        <title>The whole genome sequencing and assembly of Lysinibacillus sphaericus DSM 28T strain.</title>
        <authorList>
            <person name="Lee Y.-J."/>
            <person name="Yi H."/>
            <person name="Bahn Y.-S."/>
            <person name="Kim J.F."/>
            <person name="Lee D.-W."/>
        </authorList>
    </citation>
    <scope>NUCLEOTIDE SEQUENCE [LARGE SCALE GENOMIC DNA]</scope>
    <source>
        <strain evidence="3 5">DSM 28</strain>
    </source>
</reference>
<keyword evidence="2" id="KW-0732">Signal</keyword>
<dbReference type="PANTHER" id="PTHR41247">
    <property type="entry name" value="HTH-TYPE TRANSCRIPTIONAL REPRESSOR YCNK"/>
    <property type="match status" value="1"/>
</dbReference>
<dbReference type="RefSeq" id="WP_024363982.1">
    <property type="nucleotide sequence ID" value="NZ_BJNS01000032.1"/>
</dbReference>
<feature type="region of interest" description="Disordered" evidence="1">
    <location>
        <begin position="178"/>
        <end position="214"/>
    </location>
</feature>
<gene>
    <name evidence="3" type="ORF">LS41612_03000</name>
    <name evidence="4" type="ORF">NCTC10338_04190</name>
</gene>
<dbReference type="GeneID" id="48275151"/>
<name>A0A2S0JW58_LYSSH</name>
<keyword evidence="4" id="KW-0449">Lipoprotein</keyword>
<evidence type="ECO:0000256" key="2">
    <source>
        <dbReference type="SAM" id="SignalP"/>
    </source>
</evidence>
<feature type="signal peptide" evidence="2">
    <location>
        <begin position="1"/>
        <end position="23"/>
    </location>
</feature>
<evidence type="ECO:0000313" key="5">
    <source>
        <dbReference type="Proteomes" id="UP000238825"/>
    </source>
</evidence>
<accession>A0A2S0JW58</accession>
<dbReference type="EMBL" id="UFSZ01000001">
    <property type="protein sequence ID" value="SUV19168.1"/>
    <property type="molecule type" value="Genomic_DNA"/>
</dbReference>
<protein>
    <submittedName>
        <fullName evidence="4">Lipoprotein</fullName>
    </submittedName>
</protein>
<dbReference type="Proteomes" id="UP000238825">
    <property type="component" value="Chromosome"/>
</dbReference>
<dbReference type="Pfam" id="PF05573">
    <property type="entry name" value="NosL"/>
    <property type="match status" value="1"/>
</dbReference>
<dbReference type="EMBL" id="CP019980">
    <property type="protein sequence ID" value="AVK95321.1"/>
    <property type="molecule type" value="Genomic_DNA"/>
</dbReference>
<organism evidence="3 5">
    <name type="scientific">Lysinibacillus sphaericus</name>
    <name type="common">Bacillus sphaericus</name>
    <dbReference type="NCBI Taxonomy" id="1421"/>
    <lineage>
        <taxon>Bacteria</taxon>
        <taxon>Bacillati</taxon>
        <taxon>Bacillota</taxon>
        <taxon>Bacilli</taxon>
        <taxon>Bacillales</taxon>
        <taxon>Bacillaceae</taxon>
        <taxon>Lysinibacillus</taxon>
    </lineage>
</organism>
<evidence type="ECO:0000313" key="3">
    <source>
        <dbReference type="EMBL" id="AVK95321.1"/>
    </source>
</evidence>
<evidence type="ECO:0000313" key="4">
    <source>
        <dbReference type="EMBL" id="SUV19168.1"/>
    </source>
</evidence>
<evidence type="ECO:0000313" key="6">
    <source>
        <dbReference type="Proteomes" id="UP000255295"/>
    </source>
</evidence>
<sequence>MKKLWLPVLATLLILTACGTEKAEVKEEKANSEVASKESEVKDESVQVASLVDSRLQEPQEDTVCEMCNMKVYMKDHEMGVFSAQAIKADGTIAFYDDIGCLVNAEVANNEKNDKFVRDYNTKDWAKVEDVTIVKTDLKSPMNWGYIYFINKADADKYLAENPKAHVEELQKIKDDALERRKKKMQENAEKEANGESDKMNMEEMNHESDDHNH</sequence>
<dbReference type="Proteomes" id="UP000255295">
    <property type="component" value="Unassembled WGS sequence"/>
</dbReference>
<reference evidence="4 6" key="2">
    <citation type="submission" date="2018-06" db="EMBL/GenBank/DDBJ databases">
        <authorList>
            <consortium name="Pathogen Informatics"/>
            <person name="Doyle S."/>
        </authorList>
    </citation>
    <scope>NUCLEOTIDE SEQUENCE [LARGE SCALE GENOMIC DNA]</scope>
    <source>
        <strain evidence="4 6">NCTC10338</strain>
    </source>
</reference>
<dbReference type="AlphaFoldDB" id="A0A2S0JW58"/>
<feature type="chain" id="PRO_5030054848" evidence="2">
    <location>
        <begin position="24"/>
        <end position="214"/>
    </location>
</feature>
<dbReference type="PANTHER" id="PTHR41247:SF1">
    <property type="entry name" value="HTH-TYPE TRANSCRIPTIONAL REPRESSOR YCNK"/>
    <property type="match status" value="1"/>
</dbReference>
<proteinExistence type="predicted"/>
<dbReference type="PROSITE" id="PS51257">
    <property type="entry name" value="PROKAR_LIPOPROTEIN"/>
    <property type="match status" value="1"/>
</dbReference>
<dbReference type="InterPro" id="IPR008719">
    <property type="entry name" value="N2O_reductase_NosL"/>
</dbReference>